<protein>
    <submittedName>
        <fullName evidence="4">Uncharacterized protein</fullName>
    </submittedName>
</protein>
<sequence>MPTFLFLAAICLLVAASILLETDAVGPSSSGNAEPKAGNTAHKANASDVFEAMFRFDEANAKAAAVGTAFSEEIMPVEVPDVEVDAFKAMMKRHSWLYKQRHQLKDLMENRPQKKPTVNAKLETEGISNSSPKYRQRTGKSIAASVKSATSSGEDEYSSATETGGTNANFASTSLSKSTKLPSLQKLIISLLM</sequence>
<reference evidence="4" key="1">
    <citation type="submission" date="2022-11" db="UniProtKB">
        <authorList>
            <consortium name="WormBaseParasite"/>
        </authorList>
    </citation>
    <scope>IDENTIFICATION</scope>
</reference>
<keyword evidence="2" id="KW-0732">Signal</keyword>
<proteinExistence type="predicted"/>
<feature type="signal peptide" evidence="2">
    <location>
        <begin position="1"/>
        <end position="16"/>
    </location>
</feature>
<keyword evidence="3" id="KW-1185">Reference proteome</keyword>
<accession>A0A914H6T7</accession>
<evidence type="ECO:0000256" key="2">
    <source>
        <dbReference type="SAM" id="SignalP"/>
    </source>
</evidence>
<evidence type="ECO:0000313" key="3">
    <source>
        <dbReference type="Proteomes" id="UP000887572"/>
    </source>
</evidence>
<dbReference type="WBParaSite" id="Gr19_v10_g14355.t1">
    <property type="protein sequence ID" value="Gr19_v10_g14355.t1"/>
    <property type="gene ID" value="Gr19_v10_g14355"/>
</dbReference>
<dbReference type="AlphaFoldDB" id="A0A914H6T7"/>
<feature type="chain" id="PRO_5037892884" evidence="2">
    <location>
        <begin position="17"/>
        <end position="193"/>
    </location>
</feature>
<feature type="compositionally biased region" description="Polar residues" evidence="1">
    <location>
        <begin position="147"/>
        <end position="171"/>
    </location>
</feature>
<evidence type="ECO:0000313" key="4">
    <source>
        <dbReference type="WBParaSite" id="Gr19_v10_g14355.t1"/>
    </source>
</evidence>
<dbReference type="Proteomes" id="UP000887572">
    <property type="component" value="Unplaced"/>
</dbReference>
<evidence type="ECO:0000256" key="1">
    <source>
        <dbReference type="SAM" id="MobiDB-lite"/>
    </source>
</evidence>
<feature type="region of interest" description="Disordered" evidence="1">
    <location>
        <begin position="109"/>
        <end position="175"/>
    </location>
</feature>
<name>A0A914H6T7_GLORO</name>
<organism evidence="3 4">
    <name type="scientific">Globodera rostochiensis</name>
    <name type="common">Golden nematode worm</name>
    <name type="synonym">Heterodera rostochiensis</name>
    <dbReference type="NCBI Taxonomy" id="31243"/>
    <lineage>
        <taxon>Eukaryota</taxon>
        <taxon>Metazoa</taxon>
        <taxon>Ecdysozoa</taxon>
        <taxon>Nematoda</taxon>
        <taxon>Chromadorea</taxon>
        <taxon>Rhabditida</taxon>
        <taxon>Tylenchina</taxon>
        <taxon>Tylenchomorpha</taxon>
        <taxon>Tylenchoidea</taxon>
        <taxon>Heteroderidae</taxon>
        <taxon>Heteroderinae</taxon>
        <taxon>Globodera</taxon>
    </lineage>
</organism>